<dbReference type="PANTHER" id="PTHR43861:SF6">
    <property type="entry name" value="METHYLTRANSFERASE TYPE 11"/>
    <property type="match status" value="1"/>
</dbReference>
<name>A0A1G2F241_9BACT</name>
<dbReference type="PANTHER" id="PTHR43861">
    <property type="entry name" value="TRANS-ACONITATE 2-METHYLTRANSFERASE-RELATED"/>
    <property type="match status" value="1"/>
</dbReference>
<evidence type="ECO:0000313" key="2">
    <source>
        <dbReference type="Proteomes" id="UP000177810"/>
    </source>
</evidence>
<reference evidence="1 2" key="1">
    <citation type="journal article" date="2016" name="Nat. Commun.">
        <title>Thousands of microbial genomes shed light on interconnected biogeochemical processes in an aquifer system.</title>
        <authorList>
            <person name="Anantharaman K."/>
            <person name="Brown C.T."/>
            <person name="Hug L.A."/>
            <person name="Sharon I."/>
            <person name="Castelle C.J."/>
            <person name="Probst A.J."/>
            <person name="Thomas B.C."/>
            <person name="Singh A."/>
            <person name="Wilkins M.J."/>
            <person name="Karaoz U."/>
            <person name="Brodie E.L."/>
            <person name="Williams K.H."/>
            <person name="Hubbard S.S."/>
            <person name="Banfield J.F."/>
        </authorList>
    </citation>
    <scope>NUCLEOTIDE SEQUENCE [LARGE SCALE GENOMIC DNA]</scope>
</reference>
<dbReference type="SUPFAM" id="SSF53335">
    <property type="entry name" value="S-adenosyl-L-methionine-dependent methyltransferases"/>
    <property type="match status" value="1"/>
</dbReference>
<evidence type="ECO:0008006" key="3">
    <source>
        <dbReference type="Google" id="ProtNLM"/>
    </source>
</evidence>
<sequence length="252" mass="29515">MARKSFHAMKQTQQIGDPELISISNLHGYKGKYIFIRQKKVAELIDELISELDLRSALNVGCGLGIMEQCIKKPIPLLGIDINQHAISVAKQLTAKSKNNYHYAVRSIEWLIGRKKRRKFDLIILSEVIEHTKEEKKLLFKLRNLLTKKGVLVLSVPNKWQPRNIFRKIFFMPLKTMDITHLREYSKRDIKRLIKDSGFKILKKRSSVFYFPQERIIKKIIKEDSRIRSSLLKIFPGLASHFIYALQKDEKE</sequence>
<comment type="caution">
    <text evidence="1">The sequence shown here is derived from an EMBL/GenBank/DDBJ whole genome shotgun (WGS) entry which is preliminary data.</text>
</comment>
<dbReference type="EMBL" id="MHMT01000025">
    <property type="protein sequence ID" value="OGZ32146.1"/>
    <property type="molecule type" value="Genomic_DNA"/>
</dbReference>
<gene>
    <name evidence="1" type="ORF">A2V69_00010</name>
</gene>
<dbReference type="STRING" id="1801990.A2V69_00010"/>
<protein>
    <recommendedName>
        <fullName evidence="3">Methyltransferase domain-containing protein</fullName>
    </recommendedName>
</protein>
<organism evidence="1 2">
    <name type="scientific">Candidatus Portnoybacteria bacterium RBG_13_40_8</name>
    <dbReference type="NCBI Taxonomy" id="1801990"/>
    <lineage>
        <taxon>Bacteria</taxon>
        <taxon>Candidatus Portnoyibacteriota</taxon>
    </lineage>
</organism>
<dbReference type="Gene3D" id="3.40.50.150">
    <property type="entry name" value="Vaccinia Virus protein VP39"/>
    <property type="match status" value="1"/>
</dbReference>
<proteinExistence type="predicted"/>
<dbReference type="AlphaFoldDB" id="A0A1G2F241"/>
<dbReference type="CDD" id="cd02440">
    <property type="entry name" value="AdoMet_MTases"/>
    <property type="match status" value="1"/>
</dbReference>
<dbReference type="InterPro" id="IPR029063">
    <property type="entry name" value="SAM-dependent_MTases_sf"/>
</dbReference>
<evidence type="ECO:0000313" key="1">
    <source>
        <dbReference type="EMBL" id="OGZ32146.1"/>
    </source>
</evidence>
<accession>A0A1G2F241</accession>
<dbReference type="Proteomes" id="UP000177810">
    <property type="component" value="Unassembled WGS sequence"/>
</dbReference>
<dbReference type="Pfam" id="PF13489">
    <property type="entry name" value="Methyltransf_23"/>
    <property type="match status" value="1"/>
</dbReference>